<dbReference type="RefSeq" id="WP_158074323.1">
    <property type="nucleotide sequence ID" value="NZ_CP108057.1"/>
</dbReference>
<organism evidence="1 2">
    <name type="scientific">Streptomyces goshikiensis</name>
    <dbReference type="NCBI Taxonomy" id="1942"/>
    <lineage>
        <taxon>Bacteria</taxon>
        <taxon>Bacillati</taxon>
        <taxon>Actinomycetota</taxon>
        <taxon>Actinomycetes</taxon>
        <taxon>Kitasatosporales</taxon>
        <taxon>Streptomycetaceae</taxon>
        <taxon>Streptomyces</taxon>
    </lineage>
</organism>
<proteinExistence type="predicted"/>
<keyword evidence="2" id="KW-1185">Reference proteome</keyword>
<sequence length="55" mass="6105">MSEPYGTMWMLSYRRPSLAGRYARDGFEILGPHVGALIGHHGHASLALLDGLIRR</sequence>
<evidence type="ECO:0000313" key="2">
    <source>
        <dbReference type="Proteomes" id="UP001432075"/>
    </source>
</evidence>
<evidence type="ECO:0000313" key="1">
    <source>
        <dbReference type="EMBL" id="WUO46645.1"/>
    </source>
</evidence>
<dbReference type="Proteomes" id="UP001432075">
    <property type="component" value="Chromosome"/>
</dbReference>
<dbReference type="EMBL" id="CP108057">
    <property type="protein sequence ID" value="WUO46645.1"/>
    <property type="molecule type" value="Genomic_DNA"/>
</dbReference>
<name>A0ABZ1RIL1_9ACTN</name>
<gene>
    <name evidence="1" type="ORF">OHU17_12770</name>
</gene>
<protein>
    <submittedName>
        <fullName evidence="1">Uncharacterized protein</fullName>
    </submittedName>
</protein>
<reference evidence="1" key="1">
    <citation type="submission" date="2022-10" db="EMBL/GenBank/DDBJ databases">
        <title>The complete genomes of actinobacterial strains from the NBC collection.</title>
        <authorList>
            <person name="Joergensen T.S."/>
            <person name="Alvarez Arevalo M."/>
            <person name="Sterndorff E.B."/>
            <person name="Faurdal D."/>
            <person name="Vuksanovic O."/>
            <person name="Mourched A.-S."/>
            <person name="Charusanti P."/>
            <person name="Shaw S."/>
            <person name="Blin K."/>
            <person name="Weber T."/>
        </authorList>
    </citation>
    <scope>NUCLEOTIDE SEQUENCE</scope>
    <source>
        <strain evidence="1">NBC_00283</strain>
    </source>
</reference>
<accession>A0ABZ1RIL1</accession>